<keyword evidence="1" id="KW-1133">Transmembrane helix</keyword>
<protein>
    <submittedName>
        <fullName evidence="2">DUF5357 family protein</fullName>
    </submittedName>
</protein>
<dbReference type="Proteomes" id="UP001600165">
    <property type="component" value="Unassembled WGS sequence"/>
</dbReference>
<feature type="transmembrane region" description="Helical" evidence="1">
    <location>
        <begin position="106"/>
        <end position="123"/>
    </location>
</feature>
<dbReference type="EMBL" id="JBHZOL010000059">
    <property type="protein sequence ID" value="MFE4106266.1"/>
    <property type="molecule type" value="Genomic_DNA"/>
</dbReference>
<dbReference type="InterPro" id="IPR020360">
    <property type="entry name" value="Uncharacterised_alr2393"/>
</dbReference>
<proteinExistence type="predicted"/>
<evidence type="ECO:0000313" key="3">
    <source>
        <dbReference type="Proteomes" id="UP001600165"/>
    </source>
</evidence>
<evidence type="ECO:0000313" key="2">
    <source>
        <dbReference type="EMBL" id="MFE4106266.1"/>
    </source>
</evidence>
<name>A0ABW6IDL7_9CYAN</name>
<dbReference type="RefSeq" id="WP_377963857.1">
    <property type="nucleotide sequence ID" value="NZ_JBHZOL010000059.1"/>
</dbReference>
<feature type="transmembrane region" description="Helical" evidence="1">
    <location>
        <begin position="158"/>
        <end position="175"/>
    </location>
</feature>
<accession>A0ABW6IDL7</accession>
<keyword evidence="1" id="KW-0472">Membrane</keyword>
<sequence>MQSFDQITKLFKPPKLISWQTIFLIGLTGLLLAIALIQLGLNESTANLVVTVGWLLTTIGGGWGLLAVLSPTEYNSWQTVLMLSLFSWLTSLLAELVSATDFTVNVLSSFGWIFLIIGTGWGLSVNNVQIFGIPLSPWVSGALLCAFIFSPWANEGNVAPALVSWPIVSAAIAIVPNVLRWNFTFKKPDVPTRQQLALLFVFSLLLSGWLQFYFRLQRWLEDYPTLLVSNFRNSSFVYQVPSERERLPQGIPLLVAAETEVEQQLNGMPWPRVERWLLNVEEQLIPIERAAKNRLDAQKERDLWTLRARTFETPVGYDLRLQSIWLGPTSTAEGFYLEKTCLINRQLPAATPIAEAEAAEAEAEAEQPPTPLGTVDCELATDFVEGYPTQ</sequence>
<gene>
    <name evidence="2" type="ORF">ACFVKH_08260</name>
</gene>
<feature type="transmembrane region" description="Helical" evidence="1">
    <location>
        <begin position="130"/>
        <end position="152"/>
    </location>
</feature>
<feature type="transmembrane region" description="Helical" evidence="1">
    <location>
        <begin position="196"/>
        <end position="214"/>
    </location>
</feature>
<keyword evidence="3" id="KW-1185">Reference proteome</keyword>
<dbReference type="Pfam" id="PF17310">
    <property type="entry name" value="DUF5357"/>
    <property type="match status" value="1"/>
</dbReference>
<feature type="transmembrane region" description="Helical" evidence="1">
    <location>
        <begin position="21"/>
        <end position="41"/>
    </location>
</feature>
<feature type="transmembrane region" description="Helical" evidence="1">
    <location>
        <begin position="47"/>
        <end position="68"/>
    </location>
</feature>
<keyword evidence="1" id="KW-0812">Transmembrane</keyword>
<reference evidence="2 3" key="1">
    <citation type="submission" date="2024-10" db="EMBL/GenBank/DDBJ databases">
        <authorList>
            <person name="Ratan Roy A."/>
            <person name="Morales Sandoval P.H."/>
            <person name="De Los Santos Villalobos S."/>
            <person name="Chakraborty S."/>
            <person name="Mukherjee J."/>
        </authorList>
    </citation>
    <scope>NUCLEOTIDE SEQUENCE [LARGE SCALE GENOMIC DNA]</scope>
    <source>
        <strain evidence="2 3">S1</strain>
    </source>
</reference>
<evidence type="ECO:0000256" key="1">
    <source>
        <dbReference type="SAM" id="Phobius"/>
    </source>
</evidence>
<comment type="caution">
    <text evidence="2">The sequence shown here is derived from an EMBL/GenBank/DDBJ whole genome shotgun (WGS) entry which is preliminary data.</text>
</comment>
<feature type="transmembrane region" description="Helical" evidence="1">
    <location>
        <begin position="80"/>
        <end position="100"/>
    </location>
</feature>
<organism evidence="2 3">
    <name type="scientific">Almyronema epifaneia S1</name>
    <dbReference type="NCBI Taxonomy" id="2991925"/>
    <lineage>
        <taxon>Bacteria</taxon>
        <taxon>Bacillati</taxon>
        <taxon>Cyanobacteriota</taxon>
        <taxon>Cyanophyceae</taxon>
        <taxon>Nodosilineales</taxon>
        <taxon>Nodosilineaceae</taxon>
        <taxon>Almyronema</taxon>
        <taxon>Almyronema epifaneia</taxon>
    </lineage>
</organism>